<feature type="region of interest" description="Disordered" evidence="8">
    <location>
        <begin position="552"/>
        <end position="575"/>
    </location>
</feature>
<dbReference type="PRINTS" id="PR00261">
    <property type="entry name" value="LDLRECEPTOR"/>
</dbReference>
<feature type="non-terminal residue" evidence="11">
    <location>
        <position position="1"/>
    </location>
</feature>
<dbReference type="CDD" id="cd00112">
    <property type="entry name" value="LDLa"/>
    <property type="match status" value="5"/>
</dbReference>
<feature type="compositionally biased region" description="Polar residues" evidence="8">
    <location>
        <begin position="552"/>
        <end position="571"/>
    </location>
</feature>
<evidence type="ECO:0000256" key="5">
    <source>
        <dbReference type="ARBA" id="ARBA00024195"/>
    </source>
</evidence>
<dbReference type="SMART" id="SM00020">
    <property type="entry name" value="Tryp_SPc"/>
    <property type="match status" value="1"/>
</dbReference>
<feature type="domain" description="Peptidase S1" evidence="9">
    <location>
        <begin position="1247"/>
        <end position="1486"/>
    </location>
</feature>
<organism evidence="11">
    <name type="scientific">Clastoptera arizonana</name>
    <name type="common">Arizona spittle bug</name>
    <dbReference type="NCBI Taxonomy" id="38151"/>
    <lineage>
        <taxon>Eukaryota</taxon>
        <taxon>Metazoa</taxon>
        <taxon>Ecdysozoa</taxon>
        <taxon>Arthropoda</taxon>
        <taxon>Hexapoda</taxon>
        <taxon>Insecta</taxon>
        <taxon>Pterygota</taxon>
        <taxon>Neoptera</taxon>
        <taxon>Paraneoptera</taxon>
        <taxon>Hemiptera</taxon>
        <taxon>Auchenorrhyncha</taxon>
        <taxon>Cercopoidea</taxon>
        <taxon>Clastopteridae</taxon>
        <taxon>Clastoptera</taxon>
    </lineage>
</organism>
<dbReference type="InterPro" id="IPR036772">
    <property type="entry name" value="SRCR-like_dom_sf"/>
</dbReference>
<dbReference type="InterPro" id="IPR002172">
    <property type="entry name" value="LDrepeatLR_classA_rpt"/>
</dbReference>
<dbReference type="EMBL" id="GEDC01020050">
    <property type="protein sequence ID" value="JAS17248.1"/>
    <property type="molecule type" value="Transcribed_RNA"/>
</dbReference>
<feature type="disulfide bond" evidence="6">
    <location>
        <begin position="1031"/>
        <end position="1043"/>
    </location>
</feature>
<comment type="similarity">
    <text evidence="5">Belongs to the peptidase S1 family. CLIP subfamily.</text>
</comment>
<feature type="compositionally biased region" description="Polar residues" evidence="8">
    <location>
        <begin position="826"/>
        <end position="848"/>
    </location>
</feature>
<dbReference type="SUPFAM" id="SSF56487">
    <property type="entry name" value="SRCR-like"/>
    <property type="match status" value="1"/>
</dbReference>
<feature type="region of interest" description="Disordered" evidence="8">
    <location>
        <begin position="866"/>
        <end position="887"/>
    </location>
</feature>
<feature type="disulfide bond" evidence="6">
    <location>
        <begin position="1011"/>
        <end position="1026"/>
    </location>
</feature>
<feature type="disulfide bond" evidence="6">
    <location>
        <begin position="1076"/>
        <end position="1094"/>
    </location>
</feature>
<dbReference type="GO" id="GO:0004252">
    <property type="term" value="F:serine-type endopeptidase activity"/>
    <property type="evidence" value="ECO:0007669"/>
    <property type="project" value="InterPro"/>
</dbReference>
<feature type="compositionally biased region" description="Basic and acidic residues" evidence="8">
    <location>
        <begin position="28"/>
        <end position="45"/>
    </location>
</feature>
<dbReference type="PANTHER" id="PTHR24252:SF7">
    <property type="entry name" value="HYALIN"/>
    <property type="match status" value="1"/>
</dbReference>
<feature type="region of interest" description="Disordered" evidence="8">
    <location>
        <begin position="911"/>
        <end position="943"/>
    </location>
</feature>
<dbReference type="InterPro" id="IPR001190">
    <property type="entry name" value="SRCR"/>
</dbReference>
<dbReference type="CDD" id="cd00190">
    <property type="entry name" value="Tryp_SPc"/>
    <property type="match status" value="1"/>
</dbReference>
<dbReference type="PROSITE" id="PS50240">
    <property type="entry name" value="TRYPSIN_DOM"/>
    <property type="match status" value="1"/>
</dbReference>
<dbReference type="InterPro" id="IPR023415">
    <property type="entry name" value="LDLR_class-A_CS"/>
</dbReference>
<dbReference type="PROSITE" id="PS50287">
    <property type="entry name" value="SRCR_2"/>
    <property type="match status" value="1"/>
</dbReference>
<dbReference type="Gene3D" id="2.40.10.10">
    <property type="entry name" value="Trypsin-like serine proteases"/>
    <property type="match status" value="1"/>
</dbReference>
<evidence type="ECO:0000256" key="6">
    <source>
        <dbReference type="PROSITE-ProRule" id="PRU00124"/>
    </source>
</evidence>
<gene>
    <name evidence="11" type="ORF">g.40382</name>
</gene>
<proteinExistence type="inferred from homology"/>
<feature type="domain" description="SRCR" evidence="10">
    <location>
        <begin position="1147"/>
        <end position="1181"/>
    </location>
</feature>
<dbReference type="InterPro" id="IPR036055">
    <property type="entry name" value="LDL_receptor-like_sf"/>
</dbReference>
<dbReference type="GO" id="GO:0016020">
    <property type="term" value="C:membrane"/>
    <property type="evidence" value="ECO:0007669"/>
    <property type="project" value="InterPro"/>
</dbReference>
<evidence type="ECO:0000256" key="7">
    <source>
        <dbReference type="PROSITE-ProRule" id="PRU00196"/>
    </source>
</evidence>
<feature type="region of interest" description="Disordered" evidence="8">
    <location>
        <begin position="437"/>
        <end position="466"/>
    </location>
</feature>
<dbReference type="GO" id="GO:0006508">
    <property type="term" value="P:proteolysis"/>
    <property type="evidence" value="ECO:0007669"/>
    <property type="project" value="UniProtKB-KW"/>
</dbReference>
<keyword evidence="4 6" id="KW-1015">Disulfide bond</keyword>
<dbReference type="InterPro" id="IPR009003">
    <property type="entry name" value="Peptidase_S1_PA"/>
</dbReference>
<dbReference type="Pfam" id="PF00089">
    <property type="entry name" value="Trypsin"/>
    <property type="match status" value="1"/>
</dbReference>
<dbReference type="Pfam" id="PF00057">
    <property type="entry name" value="Ldl_recept_a"/>
    <property type="match status" value="5"/>
</dbReference>
<reference evidence="11" key="1">
    <citation type="submission" date="2015-12" db="EMBL/GenBank/DDBJ databases">
        <title>De novo transcriptome assembly of four potential Pierce s Disease insect vectors from Arizona vineyards.</title>
        <authorList>
            <person name="Tassone E.E."/>
        </authorList>
    </citation>
    <scope>NUCLEOTIDE SEQUENCE</scope>
</reference>
<sequence>SPEPTSEPEPSSEPEPKSEPNPEPSAEPETKSSKEDKNSKLKQASEQELDWNQEFVRNNLNSSLYYTGSPPMIDITHLPDLEGPFSPDQESNTEMYTKDANFIEVGRSSKNDDSYPFSLNGENTTVINHLNKNDVSTTELIDTDKSNFDVKLNASDSKQEGKATTLPPLFYSIMSNSDSDQEITTSEVLMDNSTHTEMYIPTKEKKKDVSLAMGHDSSFLNNEAETNDEHENITGQEMERDPLEFSEGFDGGTPVINISVYDSKKKHIGTLHEHHLHSITTEGFDNSVTAVNIHDSEPTIMPETLHEDSTVENLPDNPKSEMDLTDIVTTEVLENHTQTHINSSQVSENVTQETMLSNEAVNTENPIFPAVRENLLNNEKEHILSDELNKTTQSSIVLDPINNTQNENSILNNDFLTTLNPLFSSDEHVQSVVPEKNDMKHQENLSSTSNIPDFEDKTEENQIKEKEERNGLVSIVEETTILSILNDVNGFNKNDDINTNISSNNNHNITLLSNKVERSTEAQEQGAENTEIPIFGLEEDNNVAGKVTDNPFQISSDSKQNDSSANVNNISSEDENSKIQSILSYDFETTLSPFVKIHNDSTPSSVPSTTEIEAFETVKPLFVKITDAEKANKVEESTTKILEPKVKSESVFNILSNEAETTLSPLFNVKENEKTPESSKSSFSEPTPLRADLLADNFVKENVTERIIPVTEDIDEDGPSLVSPIPKDSYLNKVESLEQTSNVPTTKTDFSSEKMSVFLASKEAYDKSEFKKKDKKPVKQDDPDAIKTLYEKKNKIDKDKKYEKTAFVTDDILLSRVTTKEPDFNETGNSSQEVMTHSTSESPDNNEFGNAVENDNEKNNQFMEKIDVGEDNSNKTSLSYEDSGYLSDDSNVNISTNLHEEHSLNMVDSLTTQNPLRSPDSPLSNSTDSQEDNTGSKTSPMPPGFSKCASGQFQCVNGTTREGDYCVSMSAKCDSTNDCSDGSDELGCVEEGCPGNFQCANGQCLKRHLVCNHIVDCNDGSDEVNCEKWTCHFDEFQCPSGRCVPVLWQCDGKPDCDNHTDEYNCQTSCGNNEYLCPEGWCVPLSWRCNGIPECSNGEDEKLCDCSLEQFKCNTGGCVDSNLVCDGVEHCPDNSDEWDCVQIKETDLQIRTSESEWLPVCSNNWTMEWSNTACLGLGFAKAQFTEKRALDTNTSRHIFLKEDAKWDSGLRLPASFEIVNETCESTVEVTCQEFTCGSQGPSEVTARLVGGSGATDGQWPSVGVLYQKKTKTTCTATIISPRWLLSSYNCLHSKDKSLSADGWVAFGGGSMFDTDKPETQTRFVSEIVAHPQVKFNRFLFSNDIALVGLKEPFTLTRYVGAICLPEKEIEPRQICVTAGWGYTSPGEANFKQYLQYLPVPTIDLEECNSTNHYSGFVTENEICAGFTDAEKTPCYNDEGAPLMCMSEGGVWELQGVLSYHSNCGRGYHPSIYSSVSAVRNWLEKTVGSRFERKSTFNIRR</sequence>
<feature type="disulfide bond" evidence="6">
    <location>
        <begin position="1050"/>
        <end position="1065"/>
    </location>
</feature>
<dbReference type="SUPFAM" id="SSF50494">
    <property type="entry name" value="Trypsin-like serine proteases"/>
    <property type="match status" value="1"/>
</dbReference>
<feature type="compositionally biased region" description="Polar residues" evidence="8">
    <location>
        <begin position="911"/>
        <end position="939"/>
    </location>
</feature>
<feature type="region of interest" description="Disordered" evidence="8">
    <location>
        <begin position="1"/>
        <end position="50"/>
    </location>
</feature>
<evidence type="ECO:0000256" key="3">
    <source>
        <dbReference type="ARBA" id="ARBA00022825"/>
    </source>
</evidence>
<dbReference type="PANTHER" id="PTHR24252">
    <property type="entry name" value="ACROSIN-RELATED"/>
    <property type="match status" value="1"/>
</dbReference>
<dbReference type="FunFam" id="2.40.10.10:FF:000002">
    <property type="entry name" value="Transmembrane protease serine"/>
    <property type="match status" value="1"/>
</dbReference>
<accession>A0A1B6CV05</accession>
<dbReference type="InterPro" id="IPR043504">
    <property type="entry name" value="Peptidase_S1_PA_chymotrypsin"/>
</dbReference>
<evidence type="ECO:0008006" key="12">
    <source>
        <dbReference type="Google" id="ProtNLM"/>
    </source>
</evidence>
<name>A0A1B6CV05_9HEMI</name>
<evidence type="ECO:0000256" key="4">
    <source>
        <dbReference type="ARBA" id="ARBA00023157"/>
    </source>
</evidence>
<feature type="disulfide bond" evidence="6">
    <location>
        <begin position="1069"/>
        <end position="1081"/>
    </location>
</feature>
<keyword evidence="3" id="KW-0720">Serine protease</keyword>
<dbReference type="PROSITE" id="PS01209">
    <property type="entry name" value="LDLRA_1"/>
    <property type="match status" value="4"/>
</dbReference>
<evidence type="ECO:0000256" key="2">
    <source>
        <dbReference type="ARBA" id="ARBA00022801"/>
    </source>
</evidence>
<dbReference type="Gene3D" id="3.10.250.10">
    <property type="entry name" value="SRCR-like domain"/>
    <property type="match status" value="1"/>
</dbReference>
<evidence type="ECO:0000259" key="10">
    <source>
        <dbReference type="PROSITE" id="PS50287"/>
    </source>
</evidence>
<comment type="caution">
    <text evidence="7">Lacks conserved residue(s) required for the propagation of feature annotation.</text>
</comment>
<dbReference type="Gene3D" id="4.10.400.10">
    <property type="entry name" value="Low-density Lipoprotein Receptor"/>
    <property type="match status" value="5"/>
</dbReference>
<protein>
    <recommendedName>
        <fullName evidence="12">Peptidase S1 domain-containing protein</fullName>
    </recommendedName>
</protein>
<dbReference type="PROSITE" id="PS50068">
    <property type="entry name" value="LDLRA_2"/>
    <property type="match status" value="5"/>
</dbReference>
<feature type="region of interest" description="Disordered" evidence="8">
    <location>
        <begin position="820"/>
        <end position="853"/>
    </location>
</feature>
<feature type="compositionally biased region" description="Pro residues" evidence="8">
    <location>
        <begin position="1"/>
        <end position="13"/>
    </location>
</feature>
<evidence type="ECO:0000259" key="9">
    <source>
        <dbReference type="PROSITE" id="PS50240"/>
    </source>
</evidence>
<feature type="disulfide bond" evidence="6">
    <location>
        <begin position="1112"/>
        <end position="1130"/>
    </location>
</feature>
<feature type="disulfide bond" evidence="6">
    <location>
        <begin position="973"/>
        <end position="988"/>
    </location>
</feature>
<evidence type="ECO:0000256" key="8">
    <source>
        <dbReference type="SAM" id="MobiDB-lite"/>
    </source>
</evidence>
<feature type="disulfide bond" evidence="6">
    <location>
        <begin position="1038"/>
        <end position="1056"/>
    </location>
</feature>
<feature type="disulfide bond" evidence="6">
    <location>
        <begin position="1105"/>
        <end position="1117"/>
    </location>
</feature>
<dbReference type="Pfam" id="PF15494">
    <property type="entry name" value="SRCR_2"/>
    <property type="match status" value="1"/>
</dbReference>
<dbReference type="SMART" id="SM00192">
    <property type="entry name" value="LDLa"/>
    <property type="match status" value="5"/>
</dbReference>
<keyword evidence="1" id="KW-0645">Protease</keyword>
<dbReference type="InterPro" id="IPR001254">
    <property type="entry name" value="Trypsin_dom"/>
</dbReference>
<feature type="disulfide bond" evidence="6">
    <location>
        <begin position="1088"/>
        <end position="1103"/>
    </location>
</feature>
<dbReference type="SUPFAM" id="SSF57424">
    <property type="entry name" value="LDL receptor-like module"/>
    <property type="match status" value="5"/>
</dbReference>
<keyword evidence="2" id="KW-0378">Hydrolase</keyword>
<feature type="disulfide bond" evidence="6">
    <location>
        <begin position="999"/>
        <end position="1017"/>
    </location>
</feature>
<evidence type="ECO:0000256" key="1">
    <source>
        <dbReference type="ARBA" id="ARBA00022670"/>
    </source>
</evidence>
<evidence type="ECO:0000313" key="11">
    <source>
        <dbReference type="EMBL" id="JAS17248.1"/>
    </source>
</evidence>
<feature type="disulfide bond" evidence="6">
    <location>
        <begin position="1124"/>
        <end position="1139"/>
    </location>
</feature>